<accession>A0A2P1QWB0</accession>
<protein>
    <submittedName>
        <fullName evidence="1">Uncharacterized protein</fullName>
    </submittedName>
</protein>
<reference evidence="1 2" key="1">
    <citation type="journal article" date="2015" name="Genome Announc.">
        <title>Draft Genome Sequences of Leptospira santarosai Strains U160, U164, and U233, Isolated from Asymptomatic Cattle.</title>
        <authorList>
            <person name="Kremer F.S."/>
            <person name="Eslabao M.R."/>
            <person name="Provisor M."/>
            <person name="Woloski R.D."/>
            <person name="Ramires O.V."/>
            <person name="Moreno L.Z."/>
            <person name="Moreno A.M."/>
            <person name="Hamond C."/>
            <person name="Lilenbaum W."/>
            <person name="Dellagostin O.A."/>
        </authorList>
    </citation>
    <scope>NUCLEOTIDE SEQUENCE [LARGE SCALE GENOMIC DNA]</scope>
    <source>
        <strain evidence="1 2">U160</strain>
    </source>
</reference>
<name>A0A2P1QWB0_9LEPT</name>
<dbReference type="AlphaFoldDB" id="A0A2P1QWB0"/>
<dbReference type="Proteomes" id="UP000033961">
    <property type="component" value="Chromosome I"/>
</dbReference>
<dbReference type="EMBL" id="CP027843">
    <property type="protein sequence ID" value="AVQ13200.1"/>
    <property type="molecule type" value="Genomic_DNA"/>
</dbReference>
<proteinExistence type="predicted"/>
<sequence length="112" mass="11988">MIAKALWKKILTKIKEKHLMRKILFLTFVVVGLIANCYSIDKTKVGGKEVITATQMNPVIFTAWGAPVTACLNDLNKEGATQVVDARGAATGGMFSTSRISGTEACQATGVK</sequence>
<organism evidence="1 2">
    <name type="scientific">Leptospira santarosai</name>
    <dbReference type="NCBI Taxonomy" id="28183"/>
    <lineage>
        <taxon>Bacteria</taxon>
        <taxon>Pseudomonadati</taxon>
        <taxon>Spirochaetota</taxon>
        <taxon>Spirochaetia</taxon>
        <taxon>Leptospirales</taxon>
        <taxon>Leptospiraceae</taxon>
        <taxon>Leptospira</taxon>
    </lineage>
</organism>
<evidence type="ECO:0000313" key="2">
    <source>
        <dbReference type="Proteomes" id="UP000033961"/>
    </source>
</evidence>
<gene>
    <name evidence="1" type="ORF">XB16_2897</name>
</gene>
<evidence type="ECO:0000313" key="1">
    <source>
        <dbReference type="EMBL" id="AVQ13200.1"/>
    </source>
</evidence>